<name>A0ABV7J7C3_9GAMM</name>
<proteinExistence type="inferred from homology"/>
<evidence type="ECO:0000313" key="4">
    <source>
        <dbReference type="Proteomes" id="UP001595533"/>
    </source>
</evidence>
<dbReference type="EMBL" id="JBHRTS010000001">
    <property type="protein sequence ID" value="MFC3192824.1"/>
    <property type="molecule type" value="Genomic_DNA"/>
</dbReference>
<feature type="coiled-coil region" evidence="2">
    <location>
        <begin position="32"/>
        <end position="147"/>
    </location>
</feature>
<evidence type="ECO:0000256" key="2">
    <source>
        <dbReference type="SAM" id="Coils"/>
    </source>
</evidence>
<evidence type="ECO:0000313" key="3">
    <source>
        <dbReference type="EMBL" id="MFC3192824.1"/>
    </source>
</evidence>
<gene>
    <name evidence="3" type="ORF">ACFODZ_01095</name>
</gene>
<keyword evidence="4" id="KW-1185">Reference proteome</keyword>
<dbReference type="InterPro" id="IPR045584">
    <property type="entry name" value="Pilin-like"/>
</dbReference>
<comment type="similarity">
    <text evidence="1">Belongs to the N-Me-Phe pilin family.</text>
</comment>
<dbReference type="Gene3D" id="3.30.700.10">
    <property type="entry name" value="Glycoprotein, Type 4 Pilin"/>
    <property type="match status" value="1"/>
</dbReference>
<protein>
    <submittedName>
        <fullName evidence="3">Pilin</fullName>
    </submittedName>
</protein>
<reference evidence="4" key="1">
    <citation type="journal article" date="2019" name="Int. J. Syst. Evol. Microbiol.">
        <title>The Global Catalogue of Microorganisms (GCM) 10K type strain sequencing project: providing services to taxonomists for standard genome sequencing and annotation.</title>
        <authorList>
            <consortium name="The Broad Institute Genomics Platform"/>
            <consortium name="The Broad Institute Genome Sequencing Center for Infectious Disease"/>
            <person name="Wu L."/>
            <person name="Ma J."/>
        </authorList>
    </citation>
    <scope>NUCLEOTIDE SEQUENCE [LARGE SCALE GENOMIC DNA]</scope>
    <source>
        <strain evidence="4">KCTC 42953</strain>
    </source>
</reference>
<dbReference type="RefSeq" id="WP_077409497.1">
    <property type="nucleotide sequence ID" value="NZ_JBHRTS010000001.1"/>
</dbReference>
<dbReference type="SUPFAM" id="SSF54523">
    <property type="entry name" value="Pili subunits"/>
    <property type="match status" value="1"/>
</dbReference>
<keyword evidence="2" id="KW-0175">Coiled coil</keyword>
<sequence length="258" mass="29212">MQHNILIGLLVLLVAYLVYSNHVDQQARLQEQQQLQQSLAQFQHSVEQQKADALNRQQALLEQEAELLKQQQAVIQQTRSQSAQLEEQLAASEQQSQQLEMRLQESAEQTEVLNEQLNTLDLVVEDLAEKQHQEAQLRKEYEAMAEQALQGSYRARGLQAASMIKTMVAEFYLTEGRFPRSNTILGLQQPTAYANEQVKSITVGKGGRITIVYTALSGKDNGAINLTPKIKNGQLEWRCSSWDFEDIRDTMPSCFYGG</sequence>
<evidence type="ECO:0000256" key="1">
    <source>
        <dbReference type="ARBA" id="ARBA00005233"/>
    </source>
</evidence>
<accession>A0ABV7J7C3</accession>
<dbReference type="Proteomes" id="UP001595533">
    <property type="component" value="Unassembled WGS sequence"/>
</dbReference>
<dbReference type="InterPro" id="IPR001082">
    <property type="entry name" value="Pilin"/>
</dbReference>
<organism evidence="3 4">
    <name type="scientific">Marinicella sediminis</name>
    <dbReference type="NCBI Taxonomy" id="1792834"/>
    <lineage>
        <taxon>Bacteria</taxon>
        <taxon>Pseudomonadati</taxon>
        <taxon>Pseudomonadota</taxon>
        <taxon>Gammaproteobacteria</taxon>
        <taxon>Lysobacterales</taxon>
        <taxon>Marinicellaceae</taxon>
        <taxon>Marinicella</taxon>
    </lineage>
</organism>
<dbReference type="Pfam" id="PF00114">
    <property type="entry name" value="Pilin"/>
    <property type="match status" value="1"/>
</dbReference>
<comment type="caution">
    <text evidence="3">The sequence shown here is derived from an EMBL/GenBank/DDBJ whole genome shotgun (WGS) entry which is preliminary data.</text>
</comment>